<reference evidence="2" key="1">
    <citation type="submission" date="2016-06" db="EMBL/GenBank/DDBJ databases">
        <title>Parallel loss of symbiosis genes in relatives of nitrogen-fixing non-legume Parasponia.</title>
        <authorList>
            <person name="Van Velzen R."/>
            <person name="Holmer R."/>
            <person name="Bu F."/>
            <person name="Rutten L."/>
            <person name="Van Zeijl A."/>
            <person name="Liu W."/>
            <person name="Santuari L."/>
            <person name="Cao Q."/>
            <person name="Sharma T."/>
            <person name="Shen D."/>
            <person name="Roswanjaya Y."/>
            <person name="Wardhani T."/>
            <person name="Kalhor M.S."/>
            <person name="Jansen J."/>
            <person name="Van den Hoogen J."/>
            <person name="Gungor B."/>
            <person name="Hartog M."/>
            <person name="Hontelez J."/>
            <person name="Verver J."/>
            <person name="Yang W.-C."/>
            <person name="Schijlen E."/>
            <person name="Repin R."/>
            <person name="Schilthuizen M."/>
            <person name="Schranz E."/>
            <person name="Heidstra R."/>
            <person name="Miyata K."/>
            <person name="Fedorova E."/>
            <person name="Kohlen W."/>
            <person name="Bisseling T."/>
            <person name="Smit S."/>
            <person name="Geurts R."/>
        </authorList>
    </citation>
    <scope>NUCLEOTIDE SEQUENCE [LARGE SCALE GENOMIC DNA]</scope>
    <source>
        <strain evidence="2">cv. RG33-2</strain>
    </source>
</reference>
<name>A0A2P5FBQ1_TREOI</name>
<comment type="caution">
    <text evidence="1">The sequence shown here is derived from an EMBL/GenBank/DDBJ whole genome shotgun (WGS) entry which is preliminary data.</text>
</comment>
<evidence type="ECO:0000313" key="1">
    <source>
        <dbReference type="EMBL" id="PON95196.1"/>
    </source>
</evidence>
<organism evidence="1 2">
    <name type="scientific">Trema orientale</name>
    <name type="common">Charcoal tree</name>
    <name type="synonym">Celtis orientalis</name>
    <dbReference type="NCBI Taxonomy" id="63057"/>
    <lineage>
        <taxon>Eukaryota</taxon>
        <taxon>Viridiplantae</taxon>
        <taxon>Streptophyta</taxon>
        <taxon>Embryophyta</taxon>
        <taxon>Tracheophyta</taxon>
        <taxon>Spermatophyta</taxon>
        <taxon>Magnoliopsida</taxon>
        <taxon>eudicotyledons</taxon>
        <taxon>Gunneridae</taxon>
        <taxon>Pentapetalae</taxon>
        <taxon>rosids</taxon>
        <taxon>fabids</taxon>
        <taxon>Rosales</taxon>
        <taxon>Cannabaceae</taxon>
        <taxon>Trema</taxon>
    </lineage>
</organism>
<accession>A0A2P5FBQ1</accession>
<evidence type="ECO:0000313" key="2">
    <source>
        <dbReference type="Proteomes" id="UP000237000"/>
    </source>
</evidence>
<protein>
    <submittedName>
        <fullName evidence="1">Uncharacterized protein</fullName>
    </submittedName>
</protein>
<dbReference type="AlphaFoldDB" id="A0A2P5FBQ1"/>
<dbReference type="EMBL" id="JXTC01000046">
    <property type="protein sequence ID" value="PON95196.1"/>
    <property type="molecule type" value="Genomic_DNA"/>
</dbReference>
<gene>
    <name evidence="1" type="ORF">TorRG33x02_090880</name>
</gene>
<dbReference type="Proteomes" id="UP000237000">
    <property type="component" value="Unassembled WGS sequence"/>
</dbReference>
<sequence>MEVGGARDHDATWRYGGARHMFENTPQPA</sequence>
<proteinExistence type="predicted"/>
<dbReference type="InParanoid" id="A0A2P5FBQ1"/>
<keyword evidence="2" id="KW-1185">Reference proteome</keyword>